<keyword evidence="1" id="KW-0812">Transmembrane</keyword>
<accession>A0A7D6CTV9</accession>
<protein>
    <submittedName>
        <fullName evidence="3">SdpI family protein</fullName>
    </submittedName>
</protein>
<evidence type="ECO:0000313" key="4">
    <source>
        <dbReference type="Proteomes" id="UP000510869"/>
    </source>
</evidence>
<feature type="transmembrane region" description="Helical" evidence="1">
    <location>
        <begin position="187"/>
        <end position="209"/>
    </location>
</feature>
<dbReference type="InterPro" id="IPR026272">
    <property type="entry name" value="SdpI"/>
</dbReference>
<sequence length="226" mass="24495">MTRYEDDSSTDAGGAFVVLAGVASVLAAPELPDRLVTHWNAAGEPDGTMSKTLGLAFVPILSAALLALLAVVPRVDPLGENVDAFRAAYDWFVVAFTGFMFVLHLGILAFNLGYEFDFTLLVLGAIAVFFYGIGALLTRAEPNWFVGIRTPWTLSSAAVWERTHELGGQLFKLTALVTLVGLFFGDYAVYFLMVPLLLTAAITTAYSYYCYQRLEGEPESPSDTGI</sequence>
<dbReference type="PANTHER" id="PTHR37810:SF5">
    <property type="entry name" value="IMMUNITY PROTEIN SDPI"/>
    <property type="match status" value="1"/>
</dbReference>
<dbReference type="AlphaFoldDB" id="A0A7D6CTV9"/>
<feature type="domain" description="DUF1648" evidence="2">
    <location>
        <begin position="16"/>
        <end position="61"/>
    </location>
</feature>
<name>A0A7D6CTV9_9EURY</name>
<proteinExistence type="predicted"/>
<evidence type="ECO:0000313" key="3">
    <source>
        <dbReference type="EMBL" id="QLK27873.1"/>
    </source>
</evidence>
<reference evidence="3 4" key="1">
    <citation type="submission" date="2020-07" db="EMBL/GenBank/DDBJ databases">
        <title>Natrinema (YPL30) sp. nov. and Haloterrigena xxxxxx (YPL8) sp. nov., isolated from a salt mine.</title>
        <authorList>
            <person name="Cui H."/>
        </authorList>
    </citation>
    <scope>NUCLEOTIDE SEQUENCE [LARGE SCALE GENOMIC DNA]</scope>
    <source>
        <strain evidence="3 4">YPL13</strain>
    </source>
</reference>
<feature type="transmembrane region" description="Helical" evidence="1">
    <location>
        <begin position="91"/>
        <end position="111"/>
    </location>
</feature>
<dbReference type="InterPro" id="IPR012867">
    <property type="entry name" value="DUF1648"/>
</dbReference>
<dbReference type="Pfam" id="PF13630">
    <property type="entry name" value="SdpI"/>
    <property type="match status" value="1"/>
</dbReference>
<dbReference type="Pfam" id="PF07853">
    <property type="entry name" value="DUF1648"/>
    <property type="match status" value="1"/>
</dbReference>
<evidence type="ECO:0000259" key="2">
    <source>
        <dbReference type="Pfam" id="PF07853"/>
    </source>
</evidence>
<keyword evidence="1" id="KW-1133">Transmembrane helix</keyword>
<dbReference type="InterPro" id="IPR025962">
    <property type="entry name" value="SdpI/YhfL"/>
</dbReference>
<feature type="transmembrane region" description="Helical" evidence="1">
    <location>
        <begin position="12"/>
        <end position="31"/>
    </location>
</feature>
<keyword evidence="1" id="KW-0472">Membrane</keyword>
<keyword evidence="4" id="KW-1185">Reference proteome</keyword>
<dbReference type="PIRSF" id="PIRSF038959">
    <property type="entry name" value="SdpI"/>
    <property type="match status" value="1"/>
</dbReference>
<dbReference type="Proteomes" id="UP000510869">
    <property type="component" value="Chromosome"/>
</dbReference>
<feature type="transmembrane region" description="Helical" evidence="1">
    <location>
        <begin position="52"/>
        <end position="71"/>
    </location>
</feature>
<gene>
    <name evidence="3" type="ORF">HYG81_13885</name>
</gene>
<dbReference type="EMBL" id="CP059154">
    <property type="protein sequence ID" value="QLK27873.1"/>
    <property type="molecule type" value="Genomic_DNA"/>
</dbReference>
<dbReference type="KEGG" id="nay:HYG81_13885"/>
<dbReference type="PANTHER" id="PTHR37810">
    <property type="entry name" value="IMMUNITY PROTEIN SDPI"/>
    <property type="match status" value="1"/>
</dbReference>
<evidence type="ECO:0000256" key="1">
    <source>
        <dbReference type="SAM" id="Phobius"/>
    </source>
</evidence>
<organism evidence="3 4">
    <name type="scientific">Natrinema zhouii</name>
    <dbReference type="NCBI Taxonomy" id="1710539"/>
    <lineage>
        <taxon>Archaea</taxon>
        <taxon>Methanobacteriati</taxon>
        <taxon>Methanobacteriota</taxon>
        <taxon>Stenosarchaea group</taxon>
        <taxon>Halobacteria</taxon>
        <taxon>Halobacteriales</taxon>
        <taxon>Natrialbaceae</taxon>
        <taxon>Natrinema</taxon>
    </lineage>
</organism>
<feature type="transmembrane region" description="Helical" evidence="1">
    <location>
        <begin position="118"/>
        <end position="137"/>
    </location>
</feature>
<dbReference type="GO" id="GO:0009636">
    <property type="term" value="P:response to toxic substance"/>
    <property type="evidence" value="ECO:0007669"/>
    <property type="project" value="TreeGrafter"/>
</dbReference>